<feature type="domain" description="Nephrocystin 3-like N-terminal" evidence="4">
    <location>
        <begin position="429"/>
        <end position="590"/>
    </location>
</feature>
<sequence length="630" mass="71650">MERIQDAAESRRIVRTYSADVMERLPPGHPSHFLGRVLHDQHLQDEPETSMSPWHKFFEPSLIPAKDDPITGVIAIEANKLRDKWLKFQQNCAKEDQLDLQAFEPTLESVFDIVTDMNLVVQTKRKAGVDGKITSKFHKFCEKLDSHGELLKILPEGNEYVSIFAGSLNAIIKASANHERVAEVLAESLCAISENVAECQAELEIFRTPTMLEKVADLYAHIFVFLSTYMDWMMRKRARRLLDSFNENFAREFELDIKKINDKSTMIRNLVAQSSRAEVRVTRLHVEDIKRDIRVGREGDARHRAEMEYFAAAIERELMIARQERRELQEGGRQVKELTAQLTRLLQEPAMAWIMDRGASPGRISPLYPGSIFMSQTPSIQSTAEEVSINSAHLEDHFQRDRVRLPCGHLGPFQAPRLVIQRLAVWTYGGTGTNVLWIEGPPNHSDDLDNPVTVLAAQFTEMAALTKLPIISYFCELRRGDRLRGDNSPEQQALLSLASSILRQMIELLLPLFETDVDFSVARFSRLDGSADSWDEAKRLFNDLLPLMPDAGKIFCIIDGLHWLEDRSTDELLTDFVEVMRRSRMKVLFTTSGRAPSLRESVSAEDTLVVDTFDLVHDHQGVDGDDLLVP</sequence>
<organism evidence="5 6">
    <name type="scientific">Podospora australis</name>
    <dbReference type="NCBI Taxonomy" id="1536484"/>
    <lineage>
        <taxon>Eukaryota</taxon>
        <taxon>Fungi</taxon>
        <taxon>Dikarya</taxon>
        <taxon>Ascomycota</taxon>
        <taxon>Pezizomycotina</taxon>
        <taxon>Sordariomycetes</taxon>
        <taxon>Sordariomycetidae</taxon>
        <taxon>Sordariales</taxon>
        <taxon>Podosporaceae</taxon>
        <taxon>Podospora</taxon>
    </lineage>
</organism>
<reference evidence="5" key="1">
    <citation type="journal article" date="2023" name="Mol. Phylogenet. Evol.">
        <title>Genome-scale phylogeny and comparative genomics of the fungal order Sordariales.</title>
        <authorList>
            <person name="Hensen N."/>
            <person name="Bonometti L."/>
            <person name="Westerberg I."/>
            <person name="Brannstrom I.O."/>
            <person name="Guillou S."/>
            <person name="Cros-Aarteil S."/>
            <person name="Calhoun S."/>
            <person name="Haridas S."/>
            <person name="Kuo A."/>
            <person name="Mondo S."/>
            <person name="Pangilinan J."/>
            <person name="Riley R."/>
            <person name="LaButti K."/>
            <person name="Andreopoulos B."/>
            <person name="Lipzen A."/>
            <person name="Chen C."/>
            <person name="Yan M."/>
            <person name="Daum C."/>
            <person name="Ng V."/>
            <person name="Clum A."/>
            <person name="Steindorff A."/>
            <person name="Ohm R.A."/>
            <person name="Martin F."/>
            <person name="Silar P."/>
            <person name="Natvig D.O."/>
            <person name="Lalanne C."/>
            <person name="Gautier V."/>
            <person name="Ament-Velasquez S.L."/>
            <person name="Kruys A."/>
            <person name="Hutchinson M.I."/>
            <person name="Powell A.J."/>
            <person name="Barry K."/>
            <person name="Miller A.N."/>
            <person name="Grigoriev I.V."/>
            <person name="Debuchy R."/>
            <person name="Gladieux P."/>
            <person name="Hiltunen Thoren M."/>
            <person name="Johannesson H."/>
        </authorList>
    </citation>
    <scope>NUCLEOTIDE SEQUENCE</scope>
    <source>
        <strain evidence="5">PSN309</strain>
    </source>
</reference>
<proteinExistence type="predicted"/>
<dbReference type="EMBL" id="MU864473">
    <property type="protein sequence ID" value="KAK4184800.1"/>
    <property type="molecule type" value="Genomic_DNA"/>
</dbReference>
<evidence type="ECO:0000259" key="3">
    <source>
        <dbReference type="Pfam" id="PF24809"/>
    </source>
</evidence>
<dbReference type="InterPro" id="IPR056884">
    <property type="entry name" value="NPHP3-like_N"/>
</dbReference>
<name>A0AAN6WMS5_9PEZI</name>
<accession>A0AAN6WMS5</accession>
<dbReference type="PANTHER" id="PTHR40619:SF3">
    <property type="entry name" value="FUNGAL STAND N-TERMINAL GOODBYE DOMAIN-CONTAINING PROTEIN"/>
    <property type="match status" value="1"/>
</dbReference>
<protein>
    <submittedName>
        <fullName evidence="5">Uncharacterized protein</fullName>
    </submittedName>
</protein>
<keyword evidence="6" id="KW-1185">Reference proteome</keyword>
<feature type="domain" description="DUF7708" evidence="3">
    <location>
        <begin position="137"/>
        <end position="278"/>
    </location>
</feature>
<evidence type="ECO:0000313" key="5">
    <source>
        <dbReference type="EMBL" id="KAK4184800.1"/>
    </source>
</evidence>
<dbReference type="Pfam" id="PF24883">
    <property type="entry name" value="NPHP3_N"/>
    <property type="match status" value="1"/>
</dbReference>
<keyword evidence="2" id="KW-0175">Coiled coil</keyword>
<dbReference type="Pfam" id="PF24809">
    <property type="entry name" value="DUF7708"/>
    <property type="match status" value="1"/>
</dbReference>
<comment type="caution">
    <text evidence="5">The sequence shown here is derived from an EMBL/GenBank/DDBJ whole genome shotgun (WGS) entry which is preliminary data.</text>
</comment>
<reference evidence="5" key="2">
    <citation type="submission" date="2023-05" db="EMBL/GenBank/DDBJ databases">
        <authorList>
            <consortium name="Lawrence Berkeley National Laboratory"/>
            <person name="Steindorff A."/>
            <person name="Hensen N."/>
            <person name="Bonometti L."/>
            <person name="Westerberg I."/>
            <person name="Brannstrom I.O."/>
            <person name="Guillou S."/>
            <person name="Cros-Aarteil S."/>
            <person name="Calhoun S."/>
            <person name="Haridas S."/>
            <person name="Kuo A."/>
            <person name="Mondo S."/>
            <person name="Pangilinan J."/>
            <person name="Riley R."/>
            <person name="Labutti K."/>
            <person name="Andreopoulos B."/>
            <person name="Lipzen A."/>
            <person name="Chen C."/>
            <person name="Yanf M."/>
            <person name="Daum C."/>
            <person name="Ng V."/>
            <person name="Clum A."/>
            <person name="Ohm R."/>
            <person name="Martin F."/>
            <person name="Silar P."/>
            <person name="Natvig D."/>
            <person name="Lalanne C."/>
            <person name="Gautier V."/>
            <person name="Ament-Velasquez S.L."/>
            <person name="Kruys A."/>
            <person name="Hutchinson M.I."/>
            <person name="Powell A.J."/>
            <person name="Barry K."/>
            <person name="Miller A.N."/>
            <person name="Grigoriev I.V."/>
            <person name="Debuchy R."/>
            <person name="Gladieux P."/>
            <person name="Thoren M.H."/>
            <person name="Johannesson H."/>
        </authorList>
    </citation>
    <scope>NUCLEOTIDE SEQUENCE</scope>
    <source>
        <strain evidence="5">PSN309</strain>
    </source>
</reference>
<dbReference type="AlphaFoldDB" id="A0AAN6WMS5"/>
<keyword evidence="1" id="KW-0677">Repeat</keyword>
<evidence type="ECO:0000313" key="6">
    <source>
        <dbReference type="Proteomes" id="UP001302126"/>
    </source>
</evidence>
<gene>
    <name evidence="5" type="ORF">QBC35DRAFT_440674</name>
</gene>
<feature type="coiled-coil region" evidence="2">
    <location>
        <begin position="311"/>
        <end position="348"/>
    </location>
</feature>
<dbReference type="Proteomes" id="UP001302126">
    <property type="component" value="Unassembled WGS sequence"/>
</dbReference>
<evidence type="ECO:0000259" key="4">
    <source>
        <dbReference type="Pfam" id="PF24883"/>
    </source>
</evidence>
<dbReference type="PANTHER" id="PTHR40619">
    <property type="entry name" value="FUNGAL STAND N-TERMINAL GOODBYE DOMAIN-CONTAINING PROTEIN"/>
    <property type="match status" value="1"/>
</dbReference>
<dbReference type="InterPro" id="IPR056125">
    <property type="entry name" value="DUF7708"/>
</dbReference>
<evidence type="ECO:0000256" key="2">
    <source>
        <dbReference type="SAM" id="Coils"/>
    </source>
</evidence>
<evidence type="ECO:0000256" key="1">
    <source>
        <dbReference type="ARBA" id="ARBA00022737"/>
    </source>
</evidence>